<accession>A0A7J5DB42</accession>
<keyword evidence="2" id="KW-1185">Reference proteome</keyword>
<sequence length="140" mass="15827">MGGNCWTHTGPYEPDLAAAFRRAQEEQLSEDDHGFPGRTVEELWRDPEWHEYIFTGGTATVLDQPELIEATDTDSGPFMRPLTDEEIRAWAPDGRPTYDDWDAALDSGRLDFPDRSQGRCTVLYADGEPTRIGYWGVTTD</sequence>
<comment type="caution">
    <text evidence="1">The sequence shown here is derived from an EMBL/GenBank/DDBJ whole genome shotgun (WGS) entry which is preliminary data.</text>
</comment>
<dbReference type="RefSeq" id="WP_151471689.1">
    <property type="nucleotide sequence ID" value="NZ_WBKG01000022.1"/>
</dbReference>
<proteinExistence type="predicted"/>
<organism evidence="1 2">
    <name type="scientific">Streptomyces triticiradicis</name>
    <dbReference type="NCBI Taxonomy" id="2651189"/>
    <lineage>
        <taxon>Bacteria</taxon>
        <taxon>Bacillati</taxon>
        <taxon>Actinomycetota</taxon>
        <taxon>Actinomycetes</taxon>
        <taxon>Kitasatosporales</taxon>
        <taxon>Streptomycetaceae</taxon>
        <taxon>Streptomyces</taxon>
    </lineage>
</organism>
<evidence type="ECO:0000313" key="1">
    <source>
        <dbReference type="EMBL" id="KAB1986034.1"/>
    </source>
</evidence>
<protein>
    <submittedName>
        <fullName evidence="1">Uncharacterized protein</fullName>
    </submittedName>
</protein>
<dbReference type="Proteomes" id="UP000442990">
    <property type="component" value="Unassembled WGS sequence"/>
</dbReference>
<dbReference type="AlphaFoldDB" id="A0A7J5DB42"/>
<dbReference type="EMBL" id="WBKG01000022">
    <property type="protein sequence ID" value="KAB1986034.1"/>
    <property type="molecule type" value="Genomic_DNA"/>
</dbReference>
<evidence type="ECO:0000313" key="2">
    <source>
        <dbReference type="Proteomes" id="UP000442990"/>
    </source>
</evidence>
<name>A0A7J5DB42_9ACTN</name>
<reference evidence="1 2" key="1">
    <citation type="submission" date="2019-09" db="EMBL/GenBank/DDBJ databases">
        <title>Isolation and identification of active actinomycetes.</title>
        <authorList>
            <person name="Yu Z."/>
            <person name="Han C."/>
            <person name="Yu B."/>
        </authorList>
    </citation>
    <scope>NUCLEOTIDE SEQUENCE [LARGE SCALE GENOMIC DNA]</scope>
    <source>
        <strain evidence="1 2">NEAU-H2</strain>
    </source>
</reference>
<gene>
    <name evidence="1" type="ORF">F8144_24710</name>
</gene>